<keyword evidence="3" id="KW-1185">Reference proteome</keyword>
<name>A0ABV3Q671_9BACL</name>
<dbReference type="EMBL" id="JBFMIA010000015">
    <property type="protein sequence ID" value="MEW9502797.1"/>
    <property type="molecule type" value="Genomic_DNA"/>
</dbReference>
<evidence type="ECO:0000256" key="1">
    <source>
        <dbReference type="SAM" id="Phobius"/>
    </source>
</evidence>
<reference evidence="2 3" key="1">
    <citation type="journal article" date="1979" name="Int. J. Syst. Evol. Microbiol.">
        <title>Bacillus globisporus subsp. marinus subsp. nov.</title>
        <authorList>
            <person name="Liu H."/>
        </authorList>
    </citation>
    <scope>NUCLEOTIDE SEQUENCE [LARGE SCALE GENOMIC DNA]</scope>
    <source>
        <strain evidence="2 3">DSM 1297</strain>
    </source>
</reference>
<protein>
    <recommendedName>
        <fullName evidence="4">Phage abortive infection protein</fullName>
    </recommendedName>
</protein>
<keyword evidence="1" id="KW-0472">Membrane</keyword>
<dbReference type="RefSeq" id="WP_367780285.1">
    <property type="nucleotide sequence ID" value="NZ_JBFMIA010000015.1"/>
</dbReference>
<comment type="caution">
    <text evidence="2">The sequence shown here is derived from an EMBL/GenBank/DDBJ whole genome shotgun (WGS) entry which is preliminary data.</text>
</comment>
<organism evidence="2 3">
    <name type="scientific">Jeotgalibacillus marinus</name>
    <dbReference type="NCBI Taxonomy" id="86667"/>
    <lineage>
        <taxon>Bacteria</taxon>
        <taxon>Bacillati</taxon>
        <taxon>Bacillota</taxon>
        <taxon>Bacilli</taxon>
        <taxon>Bacillales</taxon>
        <taxon>Caryophanaceae</taxon>
        <taxon>Jeotgalibacillus</taxon>
    </lineage>
</organism>
<evidence type="ECO:0000313" key="2">
    <source>
        <dbReference type="EMBL" id="MEW9502797.1"/>
    </source>
</evidence>
<sequence length="269" mass="30971">MKILIGFCLILAPLVILGLLHSPLFSWALGSVDSWIAFWGSYLGALIGAGIVYFVTNKQVQAQRELHSKELEAQVELLRKQIEAERETQLDLLKDEHNNALKRDMRQFYFRNQVEKIEGFYDLIDELVLSTNKCLNDFFYVVKLSDIYYKSRGGSESEQLVLKIEELQLKASDWYDILNSVVFKMRSLQLSVENTGSTVNDIGNEINNLIKEIKTCYGDRDSLLRYTKPDTQPLSKTQDSITDFLSKLRNVLQPQLNAKIKEMKTMSEQ</sequence>
<feature type="transmembrane region" description="Helical" evidence="1">
    <location>
        <begin position="36"/>
        <end position="55"/>
    </location>
</feature>
<gene>
    <name evidence="2" type="ORF">AB1471_13450</name>
</gene>
<accession>A0ABV3Q671</accession>
<keyword evidence="1" id="KW-0812">Transmembrane</keyword>
<keyword evidence="1" id="KW-1133">Transmembrane helix</keyword>
<evidence type="ECO:0000313" key="3">
    <source>
        <dbReference type="Proteomes" id="UP001556040"/>
    </source>
</evidence>
<evidence type="ECO:0008006" key="4">
    <source>
        <dbReference type="Google" id="ProtNLM"/>
    </source>
</evidence>
<dbReference type="Proteomes" id="UP001556040">
    <property type="component" value="Unassembled WGS sequence"/>
</dbReference>
<proteinExistence type="predicted"/>